<keyword evidence="3" id="KW-1185">Reference proteome</keyword>
<reference evidence="3" key="1">
    <citation type="journal article" date="2009" name="Environ. Microbiol.">
        <title>The genome of Polaromonas naphthalenivorans strain CJ2, isolated from coal tar-contaminated sediment, reveals physiological and metabolic versatility and evolution through extensive horizontal gene transfer.</title>
        <authorList>
            <person name="Yagi J.M."/>
            <person name="Sims D."/>
            <person name="Brettin T."/>
            <person name="Bruce D."/>
            <person name="Madsen E.L."/>
        </authorList>
    </citation>
    <scope>NUCLEOTIDE SEQUENCE [LARGE SCALE GENOMIC DNA]</scope>
    <source>
        <strain evidence="3">CJ2</strain>
        <plasmid evidence="3">Plasmid pPNAP02</plasmid>
    </source>
</reference>
<dbReference type="KEGG" id="pna:Pnap_4592"/>
<name>A1VW32_POLNA</name>
<dbReference type="EMBL" id="CP000531">
    <property type="protein sequence ID" value="ABM39860.1"/>
    <property type="molecule type" value="Genomic_DNA"/>
</dbReference>
<dbReference type="Pfam" id="PF19502">
    <property type="entry name" value="DUF6036"/>
    <property type="match status" value="1"/>
</dbReference>
<gene>
    <name evidence="2" type="ordered locus">Pnap_4592</name>
</gene>
<evidence type="ECO:0000313" key="2">
    <source>
        <dbReference type="EMBL" id="ABM39860.1"/>
    </source>
</evidence>
<dbReference type="InterPro" id="IPR045792">
    <property type="entry name" value="DUF6036"/>
</dbReference>
<dbReference type="RefSeq" id="WP_011798105.1">
    <property type="nucleotide sequence ID" value="NC_008758.1"/>
</dbReference>
<dbReference type="HOGENOM" id="CLU_111600_0_0_4"/>
<dbReference type="AlphaFoldDB" id="A1VW32"/>
<dbReference type="Proteomes" id="UP000000644">
    <property type="component" value="Plasmid pPNAP02"/>
</dbReference>
<sequence>MNLHALFRLFAEAKALSGHQDYVVIGSLSVLGLEESFDIPETMTMSVDADCYTKADPGRIFDVVKALGENSPFHIEHGFYLDAVSPHLPSLPAGWENRLIKVEREGLRIWFLEPSDAALSKYARGEPRDQRWIRAGILSGVVSIPVVNSRFASTSFYDADEKNKARALVNADIKWFEIIKNQRSKDPGIPAP</sequence>
<proteinExistence type="predicted"/>
<feature type="domain" description="DUF6036" evidence="1">
    <location>
        <begin position="5"/>
        <end position="183"/>
    </location>
</feature>
<keyword evidence="2" id="KW-0614">Plasmid</keyword>
<protein>
    <recommendedName>
        <fullName evidence="1">DUF6036 domain-containing protein</fullName>
    </recommendedName>
</protein>
<accession>A1VW32</accession>
<evidence type="ECO:0000313" key="3">
    <source>
        <dbReference type="Proteomes" id="UP000000644"/>
    </source>
</evidence>
<geneLocation type="plasmid" evidence="2 3">
    <name>pPNAP02</name>
</geneLocation>
<organism evidence="2 3">
    <name type="scientific">Polaromonas naphthalenivorans (strain CJ2)</name>
    <dbReference type="NCBI Taxonomy" id="365044"/>
    <lineage>
        <taxon>Bacteria</taxon>
        <taxon>Pseudomonadati</taxon>
        <taxon>Pseudomonadota</taxon>
        <taxon>Betaproteobacteria</taxon>
        <taxon>Burkholderiales</taxon>
        <taxon>Comamonadaceae</taxon>
        <taxon>Polaromonas</taxon>
    </lineage>
</organism>
<evidence type="ECO:0000259" key="1">
    <source>
        <dbReference type="Pfam" id="PF19502"/>
    </source>
</evidence>
<dbReference type="eggNOG" id="ENOG50347T1">
    <property type="taxonomic scope" value="Bacteria"/>
</dbReference>
<dbReference type="OrthoDB" id="1524134at2"/>